<keyword evidence="3" id="KW-1185">Reference proteome</keyword>
<protein>
    <submittedName>
        <fullName evidence="2">Uncharacterized protein</fullName>
    </submittedName>
</protein>
<sequence>MKSLSRMGGMDVADTIRRMMSFFIHHDLAVSMNWSRVCNKRAAWDLLSMELVQDAIVSQQRYADVSSEELLIHMRRWFRNARDRAGGRTKRIPKKTKSKDVDLDGD</sequence>
<evidence type="ECO:0000256" key="1">
    <source>
        <dbReference type="SAM" id="MobiDB-lite"/>
    </source>
</evidence>
<name>A0A8S9Z5Q2_9TREM</name>
<dbReference type="AlphaFoldDB" id="A0A8S9Z5Q2"/>
<evidence type="ECO:0000313" key="2">
    <source>
        <dbReference type="EMBL" id="KAF7260733.1"/>
    </source>
</evidence>
<proteinExistence type="predicted"/>
<reference evidence="2" key="1">
    <citation type="submission" date="2019-07" db="EMBL/GenBank/DDBJ databases">
        <title>Annotation for the trematode Paragonimus miyazaki's.</title>
        <authorList>
            <person name="Choi Y.-J."/>
        </authorList>
    </citation>
    <scope>NUCLEOTIDE SEQUENCE</scope>
    <source>
        <strain evidence="2">Japan</strain>
    </source>
</reference>
<dbReference type="Proteomes" id="UP000822476">
    <property type="component" value="Unassembled WGS sequence"/>
</dbReference>
<organism evidence="2 3">
    <name type="scientific">Paragonimus skrjabini miyazakii</name>
    <dbReference type="NCBI Taxonomy" id="59628"/>
    <lineage>
        <taxon>Eukaryota</taxon>
        <taxon>Metazoa</taxon>
        <taxon>Spiralia</taxon>
        <taxon>Lophotrochozoa</taxon>
        <taxon>Platyhelminthes</taxon>
        <taxon>Trematoda</taxon>
        <taxon>Digenea</taxon>
        <taxon>Plagiorchiida</taxon>
        <taxon>Troglotremata</taxon>
        <taxon>Troglotrematidae</taxon>
        <taxon>Paragonimus</taxon>
    </lineage>
</organism>
<feature type="region of interest" description="Disordered" evidence="1">
    <location>
        <begin position="84"/>
        <end position="106"/>
    </location>
</feature>
<dbReference type="OrthoDB" id="6159834at2759"/>
<accession>A0A8S9Z5Q2</accession>
<comment type="caution">
    <text evidence="2">The sequence shown here is derived from an EMBL/GenBank/DDBJ whole genome shotgun (WGS) entry which is preliminary data.</text>
</comment>
<dbReference type="EMBL" id="JTDE01000629">
    <property type="protein sequence ID" value="KAF7260733.1"/>
    <property type="molecule type" value="Genomic_DNA"/>
</dbReference>
<gene>
    <name evidence="2" type="ORF">EG68_01447</name>
</gene>
<evidence type="ECO:0000313" key="3">
    <source>
        <dbReference type="Proteomes" id="UP000822476"/>
    </source>
</evidence>
<feature type="compositionally biased region" description="Basic residues" evidence="1">
    <location>
        <begin position="87"/>
        <end position="97"/>
    </location>
</feature>